<proteinExistence type="predicted"/>
<evidence type="ECO:0000259" key="3">
    <source>
        <dbReference type="Pfam" id="PF13359"/>
    </source>
</evidence>
<dbReference type="InterPro" id="IPR027806">
    <property type="entry name" value="HARBI1_dom"/>
</dbReference>
<reference evidence="5" key="1">
    <citation type="submission" date="2010-08" db="EMBL/GenBank/DDBJ databases">
        <authorList>
            <consortium name="Caenorhabditis japonica Sequencing Consortium"/>
            <person name="Wilson R.K."/>
        </authorList>
    </citation>
    <scope>NUCLEOTIDE SEQUENCE [LARGE SCALE GENOMIC DNA]</scope>
    <source>
        <strain evidence="5">DF5081</strain>
    </source>
</reference>
<dbReference type="Pfam" id="PF13359">
    <property type="entry name" value="DDE_Tnp_4"/>
    <property type="match status" value="1"/>
</dbReference>
<name>A0A8R1I838_CAEJA</name>
<comment type="cofactor">
    <cofactor evidence="1">
        <name>a divalent metal cation</name>
        <dbReference type="ChEBI" id="CHEBI:60240"/>
    </cofactor>
</comment>
<protein>
    <submittedName>
        <fullName evidence="4">DDE Tnp4 domain-containing protein</fullName>
    </submittedName>
</protein>
<feature type="domain" description="DDE Tnp4" evidence="3">
    <location>
        <begin position="52"/>
        <end position="161"/>
    </location>
</feature>
<dbReference type="Proteomes" id="UP000005237">
    <property type="component" value="Unassembled WGS sequence"/>
</dbReference>
<evidence type="ECO:0000256" key="2">
    <source>
        <dbReference type="ARBA" id="ARBA00022723"/>
    </source>
</evidence>
<keyword evidence="5" id="KW-1185">Reference proteome</keyword>
<evidence type="ECO:0000313" key="4">
    <source>
        <dbReference type="EnsemblMetazoa" id="CJA24772.1"/>
    </source>
</evidence>
<evidence type="ECO:0000313" key="5">
    <source>
        <dbReference type="Proteomes" id="UP000005237"/>
    </source>
</evidence>
<organism evidence="4 5">
    <name type="scientific">Caenorhabditis japonica</name>
    <dbReference type="NCBI Taxonomy" id="281687"/>
    <lineage>
        <taxon>Eukaryota</taxon>
        <taxon>Metazoa</taxon>
        <taxon>Ecdysozoa</taxon>
        <taxon>Nematoda</taxon>
        <taxon>Chromadorea</taxon>
        <taxon>Rhabditida</taxon>
        <taxon>Rhabditina</taxon>
        <taxon>Rhabditomorpha</taxon>
        <taxon>Rhabditoidea</taxon>
        <taxon>Rhabditidae</taxon>
        <taxon>Peloderinae</taxon>
        <taxon>Caenorhabditis</taxon>
    </lineage>
</organism>
<keyword evidence="2" id="KW-0479">Metal-binding</keyword>
<reference evidence="4" key="2">
    <citation type="submission" date="2022-06" db="UniProtKB">
        <authorList>
            <consortium name="EnsemblMetazoa"/>
        </authorList>
    </citation>
    <scope>IDENTIFICATION</scope>
    <source>
        <strain evidence="4">DF5081</strain>
    </source>
</reference>
<evidence type="ECO:0000256" key="1">
    <source>
        <dbReference type="ARBA" id="ARBA00001968"/>
    </source>
</evidence>
<dbReference type="EnsemblMetazoa" id="CJA24772.1">
    <property type="protein sequence ID" value="CJA24772.1"/>
    <property type="gene ID" value="WBGene00180344"/>
</dbReference>
<dbReference type="AlphaFoldDB" id="A0A8R1I838"/>
<sequence length="207" mass="22816">MDSFDESIVDIGDSSGSFGRKYVIYETPKNGRKGRRSKAKPDDSYEKVDAQMFRDSPLAGMLKNAADLSGIHHLPGSQIVMPSFIVADGGFGLSKHVMTPYGNLRLTNQNLAYNPILSGSRVKIENIFGVLTSKFQVFARNLRLNPRNSRALILACTVIHNITVGSLEVTSLNPDEDLVIIDPYKTSEEQRCALKKFLLRGFSSSSS</sequence>
<dbReference type="GO" id="GO:0046872">
    <property type="term" value="F:metal ion binding"/>
    <property type="evidence" value="ECO:0007669"/>
    <property type="project" value="UniProtKB-KW"/>
</dbReference>
<accession>A0A8R1I838</accession>